<evidence type="ECO:0000313" key="2">
    <source>
        <dbReference type="EMBL" id="KKK39450.1"/>
    </source>
</evidence>
<keyword evidence="1" id="KW-0472">Membrane</keyword>
<dbReference type="RefSeq" id="WP_046522485.1">
    <property type="nucleotide sequence ID" value="NZ_LAYY01000003.1"/>
</dbReference>
<proteinExistence type="predicted"/>
<evidence type="ECO:0000313" key="3">
    <source>
        <dbReference type="Proteomes" id="UP000034166"/>
    </source>
</evidence>
<organism evidence="2 3">
    <name type="scientific">Mesobacillus campisalis</name>
    <dbReference type="NCBI Taxonomy" id="1408103"/>
    <lineage>
        <taxon>Bacteria</taxon>
        <taxon>Bacillati</taxon>
        <taxon>Bacillota</taxon>
        <taxon>Bacilli</taxon>
        <taxon>Bacillales</taxon>
        <taxon>Bacillaceae</taxon>
        <taxon>Mesobacillus</taxon>
    </lineage>
</organism>
<accession>A0A0M2T3S0</accession>
<feature type="transmembrane region" description="Helical" evidence="1">
    <location>
        <begin position="43"/>
        <end position="63"/>
    </location>
</feature>
<dbReference type="PATRIC" id="fig|1408103.3.peg.971"/>
<keyword evidence="1" id="KW-1133">Transmembrane helix</keyword>
<gene>
    <name evidence="2" type="ORF">WQ57_04310</name>
</gene>
<dbReference type="EMBL" id="LAYY01000003">
    <property type="protein sequence ID" value="KKK39450.1"/>
    <property type="molecule type" value="Genomic_DNA"/>
</dbReference>
<reference evidence="2 3" key="1">
    <citation type="submission" date="2015-04" db="EMBL/GenBank/DDBJ databases">
        <title>Taxonomic description and genome sequence of Bacillus campisalis sp. nov., a novel member of the genus Bacillus isolated from solar saltern.</title>
        <authorList>
            <person name="Mathan Kumar R."/>
            <person name="Kaur G."/>
            <person name="Kumar A."/>
            <person name="Singh N.K."/>
            <person name="Kaur N."/>
            <person name="Kumar N."/>
            <person name="Mayilraj S."/>
        </authorList>
    </citation>
    <scope>NUCLEOTIDE SEQUENCE [LARGE SCALE GENOMIC DNA]</scope>
    <source>
        <strain evidence="2 3">SA2-6</strain>
    </source>
</reference>
<evidence type="ECO:0000256" key="1">
    <source>
        <dbReference type="SAM" id="Phobius"/>
    </source>
</evidence>
<keyword evidence="1" id="KW-0812">Transmembrane</keyword>
<dbReference type="Proteomes" id="UP000034166">
    <property type="component" value="Unassembled WGS sequence"/>
</dbReference>
<dbReference type="AlphaFoldDB" id="A0A0M2T3S0"/>
<comment type="caution">
    <text evidence="2">The sequence shown here is derived from an EMBL/GenBank/DDBJ whole genome shotgun (WGS) entry which is preliminary data.</text>
</comment>
<sequence>MSFSILLVILILAVSAVLTFLLVGKGDEGYQEAARRNTMNLTMIYAVVIILSLVAVAAYVWWFV</sequence>
<keyword evidence="3" id="KW-1185">Reference proteome</keyword>
<protein>
    <submittedName>
        <fullName evidence="2">Uncharacterized protein</fullName>
    </submittedName>
</protein>
<name>A0A0M2T3S0_9BACI</name>